<evidence type="ECO:0000256" key="6">
    <source>
        <dbReference type="ARBA" id="ARBA00023136"/>
    </source>
</evidence>
<reference evidence="11" key="1">
    <citation type="submission" date="2011-04" db="EMBL/GenBank/DDBJ databases">
        <title>The complete genome of Spirochaeta coccoides DSM 17374.</title>
        <authorList>
            <person name="Lucas S."/>
            <person name="Copeland A."/>
            <person name="Lapidus A."/>
            <person name="Bruce D."/>
            <person name="Goodwin L."/>
            <person name="Pitluck S."/>
            <person name="Peters L."/>
            <person name="Kyrpides N."/>
            <person name="Mavromatis K."/>
            <person name="Pagani I."/>
            <person name="Ivanova N."/>
            <person name="Ovchinnikova G."/>
            <person name="Lu M."/>
            <person name="Detter J.C."/>
            <person name="Tapia R."/>
            <person name="Han C."/>
            <person name="Land M."/>
            <person name="Hauser L."/>
            <person name="Markowitz V."/>
            <person name="Cheng J.-F."/>
            <person name="Hugenholtz P."/>
            <person name="Woyke T."/>
            <person name="Wu D."/>
            <person name="Spring S."/>
            <person name="Schroeder M."/>
            <person name="Brambilla E."/>
            <person name="Klenk H.-P."/>
            <person name="Eisen J.A."/>
        </authorList>
    </citation>
    <scope>NUCLEOTIDE SEQUENCE [LARGE SCALE GENOMIC DNA]</scope>
    <source>
        <strain evidence="11">ATCC BAA-1237 / DSM 17374 / SPN1</strain>
    </source>
</reference>
<dbReference type="InterPro" id="IPR003439">
    <property type="entry name" value="ABC_transporter-like_ATP-bd"/>
</dbReference>
<evidence type="ECO:0000256" key="2">
    <source>
        <dbReference type="ARBA" id="ARBA00022692"/>
    </source>
</evidence>
<keyword evidence="2 7" id="KW-0812">Transmembrane</keyword>
<dbReference type="InterPro" id="IPR003593">
    <property type="entry name" value="AAA+_ATPase"/>
</dbReference>
<feature type="transmembrane region" description="Helical" evidence="7">
    <location>
        <begin position="158"/>
        <end position="176"/>
    </location>
</feature>
<dbReference type="PROSITE" id="PS50929">
    <property type="entry name" value="ABC_TM1F"/>
    <property type="match status" value="1"/>
</dbReference>
<comment type="subcellular location">
    <subcellularLocation>
        <location evidence="1">Cell membrane</location>
        <topology evidence="1">Multi-pass membrane protein</topology>
    </subcellularLocation>
</comment>
<dbReference type="CDD" id="cd18549">
    <property type="entry name" value="ABC_6TM_YwjA_like"/>
    <property type="match status" value="1"/>
</dbReference>
<evidence type="ECO:0000256" key="5">
    <source>
        <dbReference type="ARBA" id="ARBA00022989"/>
    </source>
</evidence>
<evidence type="ECO:0000259" key="8">
    <source>
        <dbReference type="PROSITE" id="PS50893"/>
    </source>
</evidence>
<keyword evidence="11" id="KW-1185">Reference proteome</keyword>
<dbReference type="Gene3D" id="1.20.1560.10">
    <property type="entry name" value="ABC transporter type 1, transmembrane domain"/>
    <property type="match status" value="1"/>
</dbReference>
<dbReference type="GO" id="GO:0005524">
    <property type="term" value="F:ATP binding"/>
    <property type="evidence" value="ECO:0007669"/>
    <property type="project" value="UniProtKB-KW"/>
</dbReference>
<keyword evidence="6 7" id="KW-0472">Membrane</keyword>
<dbReference type="GO" id="GO:0016887">
    <property type="term" value="F:ATP hydrolysis activity"/>
    <property type="evidence" value="ECO:0007669"/>
    <property type="project" value="InterPro"/>
</dbReference>
<dbReference type="GO" id="GO:0015421">
    <property type="term" value="F:ABC-type oligopeptide transporter activity"/>
    <property type="evidence" value="ECO:0007669"/>
    <property type="project" value="TreeGrafter"/>
</dbReference>
<dbReference type="InterPro" id="IPR036640">
    <property type="entry name" value="ABC1_TM_sf"/>
</dbReference>
<dbReference type="SMART" id="SM00382">
    <property type="entry name" value="AAA"/>
    <property type="match status" value="1"/>
</dbReference>
<dbReference type="Pfam" id="PF00005">
    <property type="entry name" value="ABC_tran"/>
    <property type="match status" value="1"/>
</dbReference>
<keyword evidence="4" id="KW-0067">ATP-binding</keyword>
<dbReference type="PROSITE" id="PS00211">
    <property type="entry name" value="ABC_TRANSPORTER_1"/>
    <property type="match status" value="1"/>
</dbReference>
<keyword evidence="10" id="KW-0378">Hydrolase</keyword>
<evidence type="ECO:0000259" key="9">
    <source>
        <dbReference type="PROSITE" id="PS50929"/>
    </source>
</evidence>
<dbReference type="SUPFAM" id="SSF90123">
    <property type="entry name" value="ABC transporter transmembrane region"/>
    <property type="match status" value="1"/>
</dbReference>
<keyword evidence="3" id="KW-0547">Nucleotide-binding</keyword>
<evidence type="ECO:0000256" key="7">
    <source>
        <dbReference type="SAM" id="Phobius"/>
    </source>
</evidence>
<accession>F4GM60</accession>
<dbReference type="SUPFAM" id="SSF52540">
    <property type="entry name" value="P-loop containing nucleoside triphosphate hydrolases"/>
    <property type="match status" value="1"/>
</dbReference>
<dbReference type="RefSeq" id="WP_013739930.1">
    <property type="nucleotide sequence ID" value="NC_015436.1"/>
</dbReference>
<dbReference type="FunFam" id="3.40.50.300:FF:000218">
    <property type="entry name" value="Multidrug ABC transporter ATP-binding protein"/>
    <property type="match status" value="1"/>
</dbReference>
<dbReference type="InterPro" id="IPR027417">
    <property type="entry name" value="P-loop_NTPase"/>
</dbReference>
<gene>
    <name evidence="10" type="ordered locus">Spico_1329</name>
</gene>
<evidence type="ECO:0000256" key="1">
    <source>
        <dbReference type="ARBA" id="ARBA00004651"/>
    </source>
</evidence>
<name>F4GM60_PARC1</name>
<feature type="transmembrane region" description="Helical" evidence="7">
    <location>
        <begin position="250"/>
        <end position="267"/>
    </location>
</feature>
<dbReference type="InterPro" id="IPR039421">
    <property type="entry name" value="Type_1_exporter"/>
</dbReference>
<dbReference type="PANTHER" id="PTHR43394:SF1">
    <property type="entry name" value="ATP-BINDING CASSETTE SUB-FAMILY B MEMBER 10, MITOCHONDRIAL"/>
    <property type="match status" value="1"/>
</dbReference>
<dbReference type="PROSITE" id="PS50893">
    <property type="entry name" value="ABC_TRANSPORTER_2"/>
    <property type="match status" value="1"/>
</dbReference>
<keyword evidence="5 7" id="KW-1133">Transmembrane helix</keyword>
<dbReference type="HOGENOM" id="CLU_000604_84_3_12"/>
<dbReference type="Proteomes" id="UP000007939">
    <property type="component" value="Chromosome"/>
</dbReference>
<dbReference type="OrthoDB" id="341671at2"/>
<dbReference type="STRING" id="760011.Spico_1329"/>
<feature type="transmembrane region" description="Helical" evidence="7">
    <location>
        <begin position="53"/>
        <end position="75"/>
    </location>
</feature>
<feature type="domain" description="ABC transporter" evidence="8">
    <location>
        <begin position="333"/>
        <end position="567"/>
    </location>
</feature>
<dbReference type="PANTHER" id="PTHR43394">
    <property type="entry name" value="ATP-DEPENDENT PERMEASE MDL1, MITOCHONDRIAL"/>
    <property type="match status" value="1"/>
</dbReference>
<evidence type="ECO:0000313" key="10">
    <source>
        <dbReference type="EMBL" id="AEC02535.1"/>
    </source>
</evidence>
<dbReference type="InterPro" id="IPR017871">
    <property type="entry name" value="ABC_transporter-like_CS"/>
</dbReference>
<reference evidence="10 11" key="2">
    <citation type="journal article" date="2012" name="Stand. Genomic Sci.">
        <title>Complete genome sequence of the termite hindgut bacterium Spirochaeta coccoides type strain (SPN1(T)), reclassification in the genus Sphaerochaeta as Sphaerochaeta coccoides comb. nov. and emendations of the family Spirochaetaceae and the genus Sphaerochaeta.</title>
        <authorList>
            <person name="Abt B."/>
            <person name="Han C."/>
            <person name="Scheuner C."/>
            <person name="Lu M."/>
            <person name="Lapidus A."/>
            <person name="Nolan M."/>
            <person name="Lucas S."/>
            <person name="Hammon N."/>
            <person name="Deshpande S."/>
            <person name="Cheng J.F."/>
            <person name="Tapia R."/>
            <person name="Goodwin L.A."/>
            <person name="Pitluck S."/>
            <person name="Liolios K."/>
            <person name="Pagani I."/>
            <person name="Ivanova N."/>
            <person name="Mavromatis K."/>
            <person name="Mikhailova N."/>
            <person name="Huntemann M."/>
            <person name="Pati A."/>
            <person name="Chen A."/>
            <person name="Palaniappan K."/>
            <person name="Land M."/>
            <person name="Hauser L."/>
            <person name="Brambilla E.M."/>
            <person name="Rohde M."/>
            <person name="Spring S."/>
            <person name="Gronow S."/>
            <person name="Goker M."/>
            <person name="Woyke T."/>
            <person name="Bristow J."/>
            <person name="Eisen J.A."/>
            <person name="Markowitz V."/>
            <person name="Hugenholtz P."/>
            <person name="Kyrpides N.C."/>
            <person name="Klenk H.P."/>
            <person name="Detter J.C."/>
        </authorList>
    </citation>
    <scope>NUCLEOTIDE SEQUENCE [LARGE SCALE GENOMIC DNA]</scope>
    <source>
        <strain evidence="11">ATCC BAA-1237 / DSM 17374 / SPN1</strain>
    </source>
</reference>
<dbReference type="AlphaFoldDB" id="F4GM60"/>
<dbReference type="KEGG" id="scc:Spico_1329"/>
<organism evidence="10 11">
    <name type="scientific">Parasphaerochaeta coccoides (strain ATCC BAA-1237 / DSM 17374 / SPN1)</name>
    <name type="common">Sphaerochaeta coccoides</name>
    <dbReference type="NCBI Taxonomy" id="760011"/>
    <lineage>
        <taxon>Bacteria</taxon>
        <taxon>Pseudomonadati</taxon>
        <taxon>Spirochaetota</taxon>
        <taxon>Spirochaetia</taxon>
        <taxon>Spirochaetales</taxon>
        <taxon>Sphaerochaetaceae</taxon>
        <taxon>Parasphaerochaeta</taxon>
    </lineage>
</organism>
<protein>
    <submittedName>
        <fullName evidence="10">Xenobiotic-transporting ATPase</fullName>
        <ecNumber evidence="10">3.6.3.44</ecNumber>
    </submittedName>
</protein>
<dbReference type="EC" id="3.6.3.44" evidence="10"/>
<feature type="transmembrane region" description="Helical" evidence="7">
    <location>
        <begin position="15"/>
        <end position="33"/>
    </location>
</feature>
<evidence type="ECO:0000256" key="3">
    <source>
        <dbReference type="ARBA" id="ARBA00022741"/>
    </source>
</evidence>
<dbReference type="GO" id="GO:0005886">
    <property type="term" value="C:plasma membrane"/>
    <property type="evidence" value="ECO:0007669"/>
    <property type="project" value="UniProtKB-SubCell"/>
</dbReference>
<evidence type="ECO:0000313" key="11">
    <source>
        <dbReference type="Proteomes" id="UP000007939"/>
    </source>
</evidence>
<dbReference type="Pfam" id="PF00664">
    <property type="entry name" value="ABC_membrane"/>
    <property type="match status" value="1"/>
</dbReference>
<feature type="domain" description="ABC transmembrane type-1" evidence="9">
    <location>
        <begin position="22"/>
        <end position="299"/>
    </location>
</feature>
<evidence type="ECO:0000256" key="4">
    <source>
        <dbReference type="ARBA" id="ARBA00022840"/>
    </source>
</evidence>
<dbReference type="EMBL" id="CP002659">
    <property type="protein sequence ID" value="AEC02535.1"/>
    <property type="molecule type" value="Genomic_DNA"/>
</dbReference>
<dbReference type="InterPro" id="IPR011527">
    <property type="entry name" value="ABC1_TM_dom"/>
</dbReference>
<proteinExistence type="predicted"/>
<dbReference type="Gene3D" id="3.40.50.300">
    <property type="entry name" value="P-loop containing nucleotide triphosphate hydrolases"/>
    <property type="match status" value="1"/>
</dbReference>
<dbReference type="eggNOG" id="COG1132">
    <property type="taxonomic scope" value="Bacteria"/>
</dbReference>
<sequence length="571" mass="63900">MLRRFLSYYVPQKKLFVVDMSAALISSGLSVVFPMLTRELLKTYIPGRDLTAILATAGIMLGIYLLDMLMTYIRIRWGHILGVRMETRMRADLFDHIQKLSFGWFDKVKTGHLMSRITNDLFEITEVAHHGPEDLVISLVTIISAYAVMFAYNPLLALISIIPLPVMLFYGIRYGRRMKEKFRAVRRTVADVNASVENSLMGIREVKSFTREKWQSHKFKEVNDLLKEGKTQQYTVMGGFHSMMGFLRNVYYLFTVVGGAVLIFQGKVESYDLVAFILYVGIVLPPIDRLINFTEQAQLGIASFERFAEIMTVQPDIVDKEGAKDLKISSGEIRYENVDFSYEDGEEVLRGLNLTIPGGTTAALVGESGVGKTTVASLLPRFYETTSGRILIDGQDVKDLSQTSIRHNIGFVQQNVYLFDASIRENLLYGKSDATDAELHAALEAANLSQFISQLPQGLDTLVGERGVRLSGGQKQRLSIARVFLKDPAILIFDEATSSLDTESEALIQGAFKRLSRGRTSIVIAHRLTTIKDADTIFVIEDGHVAESGNHHDLLEKGGAYARLVHAQDFL</sequence>